<proteinExistence type="predicted"/>
<comment type="caution">
    <text evidence="2">The sequence shown here is derived from an EMBL/GenBank/DDBJ whole genome shotgun (WGS) entry which is preliminary data.</text>
</comment>
<dbReference type="GO" id="GO:0000981">
    <property type="term" value="F:DNA-binding transcription factor activity, RNA polymerase II-specific"/>
    <property type="evidence" value="ECO:0007669"/>
    <property type="project" value="InterPro"/>
</dbReference>
<dbReference type="GO" id="GO:0008270">
    <property type="term" value="F:zinc ion binding"/>
    <property type="evidence" value="ECO:0007669"/>
    <property type="project" value="InterPro"/>
</dbReference>
<feature type="region of interest" description="Disordered" evidence="1">
    <location>
        <begin position="167"/>
        <end position="203"/>
    </location>
</feature>
<dbReference type="AlphaFoldDB" id="A0AAW0G441"/>
<feature type="region of interest" description="Disordered" evidence="1">
    <location>
        <begin position="125"/>
        <end position="155"/>
    </location>
</feature>
<feature type="compositionally biased region" description="Polar residues" evidence="1">
    <location>
        <begin position="126"/>
        <end position="139"/>
    </location>
</feature>
<dbReference type="InterPro" id="IPR036864">
    <property type="entry name" value="Zn2-C6_fun-type_DNA-bd_sf"/>
</dbReference>
<name>A0AAW0G441_9APHY</name>
<sequence length="1140" mass="127269">MSTEEADGVEPLPQFVKAWGLSGLSRPSRLPENYDQRIDRSGIFELDSHPDTGHPGPYYVVAKGCTRCVARLRQRCDRGLPACERCTKADMSCNIDSQAWEFLPLEKIARQGYVRVQQVEKPDLQMSHTSTAVVSSNSKPGRPARHAAPKPGTLNIRDLFRMTNPEDESFEVQPLPSSLTTQGFKQETPKSRKLTKTRPAPQTLHSSALRIKIPAFNDKHKHLPKKKHVKQVQDLKNRKLGRPRKAITTTPKQSLKAKFHLAQTKAFSKWKVSRPASNISGESLSSGLLREVVGKPRIWTENKEDLLEIFPTLSNGLACKQFEAPIIFIQGASWPEDSWNDSTIVFSMVRECILPRLDETAQPDTSVIFPPSESVLNLDQTLCYPETPDDTMVELDAPMTLIDKDAAISLGLPATFAPNQYYELFSTYPGRQVILDNSVQLNSTELPDKSYPIFGPGGEFSTNHTLSSSGYSPIYRTDGTFSMPPLSTGFTGMTGAFGPQALNASLSVIRNPSHLCDEMEKEVNSLQHAPWRVPYNSDIYSRQGTPESVAWPSTPPDNVVPSPYEANANSVTDSHNWKRMVPLSSSQSRRTLAKKSWLMHSHTPDSLGTPVTNNTPSLVEEQLVEKLVDIDQSIGSGYHSPLLPDTVTESQNTAIPSNTTILQPEPVLPDPPDDIQALLDARESRFPVSLVVSRDSTLLPFTLPDKHACVFLGFFEIKHIKHIVDASPDGNANTKYTVRWTFTFEWIPGGELDYNLPQPSTPWWMPQPPSEEPIMVQHPFSVLPSVFTFHQSSRSGSDLITISEPIIRKGWHCNDCGKLNVQRYFSFQRCSTCLTPNGMSPVGAMYTRDPHNTAPITLPSDKYPSSVMSTQIKNEENGLRTFVYSVGARAVVKHFFTCNEKHLQQYASELFKEFQISVKLEWQGAKTTLAAGPYFTYLAGSDHEQGHASETWDRIPNCVDSSRKTVENLIQEQLENLTVLAWYVSGNRKSPTPLPAKDRSVTILNLGADVELTLYPVSGFPNNKESSQPLLLSSVPTIEQLVLPEDDHDHMMLDERMRWRLLAYSEIEQAVPMGSLEKEAVLGKGKAKNRVKGEEMFITLVHGDVLQLSGDDFEVRYHLLFEDGANHSTVVHEAHGHVDQ</sequence>
<evidence type="ECO:0008006" key="4">
    <source>
        <dbReference type="Google" id="ProtNLM"/>
    </source>
</evidence>
<evidence type="ECO:0000256" key="1">
    <source>
        <dbReference type="SAM" id="MobiDB-lite"/>
    </source>
</evidence>
<reference evidence="2 3" key="1">
    <citation type="submission" date="2022-09" db="EMBL/GenBank/DDBJ databases">
        <authorList>
            <person name="Palmer J.M."/>
        </authorList>
    </citation>
    <scope>NUCLEOTIDE SEQUENCE [LARGE SCALE GENOMIC DNA]</scope>
    <source>
        <strain evidence="2 3">DSM 7382</strain>
    </source>
</reference>
<evidence type="ECO:0000313" key="3">
    <source>
        <dbReference type="Proteomes" id="UP001385951"/>
    </source>
</evidence>
<feature type="compositionally biased region" description="Polar residues" evidence="1">
    <location>
        <begin position="175"/>
        <end position="185"/>
    </location>
</feature>
<gene>
    <name evidence="2" type="ORF">QCA50_010506</name>
</gene>
<keyword evidence="3" id="KW-1185">Reference proteome</keyword>
<dbReference type="CDD" id="cd00067">
    <property type="entry name" value="GAL4"/>
    <property type="match status" value="1"/>
</dbReference>
<organism evidence="2 3">
    <name type="scientific">Cerrena zonata</name>
    <dbReference type="NCBI Taxonomy" id="2478898"/>
    <lineage>
        <taxon>Eukaryota</taxon>
        <taxon>Fungi</taxon>
        <taxon>Dikarya</taxon>
        <taxon>Basidiomycota</taxon>
        <taxon>Agaricomycotina</taxon>
        <taxon>Agaricomycetes</taxon>
        <taxon>Polyporales</taxon>
        <taxon>Cerrenaceae</taxon>
        <taxon>Cerrena</taxon>
    </lineage>
</organism>
<dbReference type="EMBL" id="JASBNA010000017">
    <property type="protein sequence ID" value="KAK7686282.1"/>
    <property type="molecule type" value="Genomic_DNA"/>
</dbReference>
<evidence type="ECO:0000313" key="2">
    <source>
        <dbReference type="EMBL" id="KAK7686282.1"/>
    </source>
</evidence>
<dbReference type="SUPFAM" id="SSF57701">
    <property type="entry name" value="Zn2/Cys6 DNA-binding domain"/>
    <property type="match status" value="1"/>
</dbReference>
<dbReference type="Proteomes" id="UP001385951">
    <property type="component" value="Unassembled WGS sequence"/>
</dbReference>
<protein>
    <recommendedName>
        <fullName evidence="4">Zn(2)-C6 fungal-type domain-containing protein</fullName>
    </recommendedName>
</protein>
<accession>A0AAW0G441</accession>
<dbReference type="InterPro" id="IPR001138">
    <property type="entry name" value="Zn2Cys6_DnaBD"/>
</dbReference>